<dbReference type="CDD" id="cd00009">
    <property type="entry name" value="AAA"/>
    <property type="match status" value="1"/>
</dbReference>
<dbReference type="Gene3D" id="3.40.50.300">
    <property type="entry name" value="P-loop containing nucleotide triphosphate hydrolases"/>
    <property type="match status" value="1"/>
</dbReference>
<accession>A0ABS8XSI2</accession>
<dbReference type="Proteomes" id="UP001200741">
    <property type="component" value="Unassembled WGS sequence"/>
</dbReference>
<dbReference type="EMBL" id="JAJTWU010000003">
    <property type="protein sequence ID" value="MCE4554662.1"/>
    <property type="molecule type" value="Genomic_DNA"/>
</dbReference>
<evidence type="ECO:0000313" key="4">
    <source>
        <dbReference type="Proteomes" id="UP001200741"/>
    </source>
</evidence>
<dbReference type="SMART" id="SM00382">
    <property type="entry name" value="AAA"/>
    <property type="match status" value="1"/>
</dbReference>
<feature type="region of interest" description="Disordered" evidence="1">
    <location>
        <begin position="1"/>
        <end position="20"/>
    </location>
</feature>
<sequence length="298" mass="32197">MTPGYTPLFSPATPQPAPQDDTAIGDRSALGTYVFSDEITLAVNVALATGRPLLVRGTSGAGKTSLARALAPLLGCDFRETVVTGRTQAQDLLWTVDLLRRLQDAQLNQLSTDWSRYVVPGPLWWAFDAASARAQQGVAEGTAPETGAGEPRRSLLLIDEIDKADPDVPNSLLRPLGDLAFDVTETRQRVEARRPTPVIIITTNEERDLPPAFLRRCVELTLPRFDRARLLAIGRAHFPQMAPALADAAAELALAAAEQGDRRDANPAEYLDLLRACQDLAVTPASAEFRQLANVVLG</sequence>
<feature type="domain" description="AAA+ ATPase" evidence="2">
    <location>
        <begin position="49"/>
        <end position="226"/>
    </location>
</feature>
<reference evidence="3 4" key="1">
    <citation type="submission" date="2021-12" db="EMBL/GenBank/DDBJ databases">
        <title>Genome seq of P8.</title>
        <authorList>
            <person name="Seo T."/>
        </authorList>
    </citation>
    <scope>NUCLEOTIDE SEQUENCE [LARGE SCALE GENOMIC DNA]</scope>
    <source>
        <strain evidence="3 4">P8</strain>
    </source>
</reference>
<dbReference type="RefSeq" id="WP_233371674.1">
    <property type="nucleotide sequence ID" value="NZ_JAJTWU010000003.1"/>
</dbReference>
<organism evidence="3 4">
    <name type="scientific">Pelomonas cellulosilytica</name>
    <dbReference type="NCBI Taxonomy" id="2906762"/>
    <lineage>
        <taxon>Bacteria</taxon>
        <taxon>Pseudomonadati</taxon>
        <taxon>Pseudomonadota</taxon>
        <taxon>Betaproteobacteria</taxon>
        <taxon>Burkholderiales</taxon>
        <taxon>Sphaerotilaceae</taxon>
        <taxon>Roseateles</taxon>
    </lineage>
</organism>
<gene>
    <name evidence="3" type="ORF">LXT13_09445</name>
</gene>
<evidence type="ECO:0000313" key="3">
    <source>
        <dbReference type="EMBL" id="MCE4554662.1"/>
    </source>
</evidence>
<evidence type="ECO:0000259" key="2">
    <source>
        <dbReference type="SMART" id="SM00382"/>
    </source>
</evidence>
<dbReference type="SUPFAM" id="SSF52540">
    <property type="entry name" value="P-loop containing nucleoside triphosphate hydrolases"/>
    <property type="match status" value="1"/>
</dbReference>
<evidence type="ECO:0000256" key="1">
    <source>
        <dbReference type="SAM" id="MobiDB-lite"/>
    </source>
</evidence>
<dbReference type="PANTHER" id="PTHR42759">
    <property type="entry name" value="MOXR FAMILY PROTEIN"/>
    <property type="match status" value="1"/>
</dbReference>
<keyword evidence="4" id="KW-1185">Reference proteome</keyword>
<proteinExistence type="predicted"/>
<dbReference type="InterPro" id="IPR027417">
    <property type="entry name" value="P-loop_NTPase"/>
</dbReference>
<dbReference type="Pfam" id="PF07728">
    <property type="entry name" value="AAA_5"/>
    <property type="match status" value="1"/>
</dbReference>
<comment type="caution">
    <text evidence="3">The sequence shown here is derived from an EMBL/GenBank/DDBJ whole genome shotgun (WGS) entry which is preliminary data.</text>
</comment>
<name>A0ABS8XSI2_9BURK</name>
<protein>
    <submittedName>
        <fullName evidence="3">MoxR family ATPase</fullName>
    </submittedName>
</protein>
<dbReference type="InterPro" id="IPR003593">
    <property type="entry name" value="AAA+_ATPase"/>
</dbReference>
<dbReference type="InterPro" id="IPR050764">
    <property type="entry name" value="CbbQ/NirQ/NorQ/GpvN"/>
</dbReference>
<dbReference type="InterPro" id="IPR011704">
    <property type="entry name" value="ATPase_dyneun-rel_AAA"/>
</dbReference>
<dbReference type="PANTHER" id="PTHR42759:SF1">
    <property type="entry name" value="MAGNESIUM-CHELATASE SUBUNIT CHLD"/>
    <property type="match status" value="1"/>
</dbReference>